<dbReference type="PANTHER" id="PTHR11360">
    <property type="entry name" value="MONOCARBOXYLATE TRANSPORTER"/>
    <property type="match status" value="1"/>
</dbReference>
<sequence>LAVSGASVSGLALTPLLHLALDSYGWRGAFLLLSSVCLHLVPAAALLRPPPETLREPRQAQPETQPENQAQT</sequence>
<evidence type="ECO:0000313" key="3">
    <source>
        <dbReference type="EMBL" id="NXT72859.1"/>
    </source>
</evidence>
<keyword evidence="4" id="KW-1185">Reference proteome</keyword>
<gene>
    <name evidence="3" type="primary">Slc16a11</name>
    <name evidence="3" type="ORF">CHAFRE_R14924</name>
</gene>
<comment type="caution">
    <text evidence="3">The sequence shown here is derived from an EMBL/GenBank/DDBJ whole genome shotgun (WGS) entry which is preliminary data.</text>
</comment>
<reference evidence="3 4" key="1">
    <citation type="submission" date="2019-09" db="EMBL/GenBank/DDBJ databases">
        <title>Bird 10,000 Genomes (B10K) Project - Family phase.</title>
        <authorList>
            <person name="Zhang G."/>
        </authorList>
    </citation>
    <scope>NUCLEOTIDE SEQUENCE [LARGE SCALE GENOMIC DNA]</scope>
    <source>
        <strain evidence="3">B10K-DU-012-41</strain>
    </source>
</reference>
<name>A0A7L3EYA6_9PASS</name>
<evidence type="ECO:0000313" key="4">
    <source>
        <dbReference type="Proteomes" id="UP000563107"/>
    </source>
</evidence>
<dbReference type="GO" id="GO:0016020">
    <property type="term" value="C:membrane"/>
    <property type="evidence" value="ECO:0007669"/>
    <property type="project" value="UniProtKB-SubCell"/>
</dbReference>
<comment type="subcellular location">
    <subcellularLocation>
        <location evidence="1">Membrane</location>
        <topology evidence="1">Multi-pass membrane protein</topology>
    </subcellularLocation>
</comment>
<evidence type="ECO:0000256" key="1">
    <source>
        <dbReference type="ARBA" id="ARBA00004141"/>
    </source>
</evidence>
<feature type="compositionally biased region" description="Polar residues" evidence="2">
    <location>
        <begin position="61"/>
        <end position="72"/>
    </location>
</feature>
<protein>
    <submittedName>
        <fullName evidence="3">MOT11 protein</fullName>
    </submittedName>
</protein>
<dbReference type="SUPFAM" id="SSF103473">
    <property type="entry name" value="MFS general substrate transporter"/>
    <property type="match status" value="1"/>
</dbReference>
<feature type="non-terminal residue" evidence="3">
    <location>
        <position position="72"/>
    </location>
</feature>
<organism evidence="3 4">
    <name type="scientific">Chaetops frenatus</name>
    <name type="common">Rufous rock-jumper</name>
    <dbReference type="NCBI Taxonomy" id="221966"/>
    <lineage>
        <taxon>Eukaryota</taxon>
        <taxon>Metazoa</taxon>
        <taxon>Chordata</taxon>
        <taxon>Craniata</taxon>
        <taxon>Vertebrata</taxon>
        <taxon>Euteleostomi</taxon>
        <taxon>Archelosauria</taxon>
        <taxon>Archosauria</taxon>
        <taxon>Dinosauria</taxon>
        <taxon>Saurischia</taxon>
        <taxon>Theropoda</taxon>
        <taxon>Coelurosauria</taxon>
        <taxon>Aves</taxon>
        <taxon>Neognathae</taxon>
        <taxon>Neoaves</taxon>
        <taxon>Telluraves</taxon>
        <taxon>Australaves</taxon>
        <taxon>Passeriformes</taxon>
        <taxon>Picathartidae</taxon>
        <taxon>Chaetops</taxon>
    </lineage>
</organism>
<evidence type="ECO:0000256" key="2">
    <source>
        <dbReference type="SAM" id="MobiDB-lite"/>
    </source>
</evidence>
<accession>A0A7L3EYA6</accession>
<dbReference type="Proteomes" id="UP000563107">
    <property type="component" value="Unassembled WGS sequence"/>
</dbReference>
<proteinExistence type="predicted"/>
<dbReference type="PANTHER" id="PTHR11360:SF19">
    <property type="entry name" value="MONOCARBOXYLATE TRANSPORTER 13"/>
    <property type="match status" value="1"/>
</dbReference>
<dbReference type="AlphaFoldDB" id="A0A7L3EYA6"/>
<dbReference type="InterPro" id="IPR050327">
    <property type="entry name" value="Proton-linked_MCT"/>
</dbReference>
<feature type="region of interest" description="Disordered" evidence="2">
    <location>
        <begin position="49"/>
        <end position="72"/>
    </location>
</feature>
<feature type="non-terminal residue" evidence="3">
    <location>
        <position position="1"/>
    </location>
</feature>
<dbReference type="EMBL" id="VZTR01044901">
    <property type="protein sequence ID" value="NXT72859.1"/>
    <property type="molecule type" value="Genomic_DNA"/>
</dbReference>
<dbReference type="InterPro" id="IPR036259">
    <property type="entry name" value="MFS_trans_sf"/>
</dbReference>
<dbReference type="GO" id="GO:0008028">
    <property type="term" value="F:monocarboxylic acid transmembrane transporter activity"/>
    <property type="evidence" value="ECO:0007669"/>
    <property type="project" value="TreeGrafter"/>
</dbReference>